<sequence>MNRKTHTGRQRFFNGLALSVVTAALVTGCQDLNDIQHIDPLKGVVFKINYEPSPTTLQGLVVDARTGESLNSPVQIRIYGPDASRVVTYEGVSTTSIKSNNADLFLGLKGTVPSAAKPAELRIVAEAAGYISSSIYLFVDKAKPEPFSIRLVKDAAPPAGVTLSNGVVETSSTGAVRTNESITTPTSASMTTSATVQIAANTQLKDTRGQVVSGNLSAQIAAYSSLSELALRAYPGGFTTRLGVDDRGNKDVVGTFTPAGFVTIELENSNGQKVSNLSQPATVRVELNGDVLNPGTGQKLKAGDQIPVFRYNETNGEWTYERNAAVSQEGGKLQAVISATYAAGYSLAFWTPSGTTCPGGAQWAITGKPDGKPVSWKLYNGNQLYKSGSTTENAINIQSPFSGAARLELYSPSGMMIGTATVSQLCGSHTATVTYPANLVDLDVAVTAYCENKTDVQISPSAWVRYRKVGTTNWQQAFLTAGKGKLVGLEANTDYEAGVDYNGFNAVTINSGQTSGSEMIKITLPKDMSVCQ</sequence>
<proteinExistence type="predicted"/>
<protein>
    <submittedName>
        <fullName evidence="1">Uncharacterized protein</fullName>
    </submittedName>
</protein>
<accession>A0ABT0HF75</accession>
<dbReference type="Proteomes" id="UP001202180">
    <property type="component" value="Unassembled WGS sequence"/>
</dbReference>
<evidence type="ECO:0000313" key="1">
    <source>
        <dbReference type="EMBL" id="MCK8490265.1"/>
    </source>
</evidence>
<comment type="caution">
    <text evidence="1">The sequence shown here is derived from an EMBL/GenBank/DDBJ whole genome shotgun (WGS) entry which is preliminary data.</text>
</comment>
<organism evidence="1 2">
    <name type="scientific">Spirosoma liriopis</name>
    <dbReference type="NCBI Taxonomy" id="2937440"/>
    <lineage>
        <taxon>Bacteria</taxon>
        <taxon>Pseudomonadati</taxon>
        <taxon>Bacteroidota</taxon>
        <taxon>Cytophagia</taxon>
        <taxon>Cytophagales</taxon>
        <taxon>Cytophagaceae</taxon>
        <taxon>Spirosoma</taxon>
    </lineage>
</organism>
<reference evidence="1 2" key="1">
    <citation type="submission" date="2022-04" db="EMBL/GenBank/DDBJ databases">
        <title>Spirosoma sp. strain RP8 genome sequencing and assembly.</title>
        <authorList>
            <person name="Jung Y."/>
        </authorList>
    </citation>
    <scope>NUCLEOTIDE SEQUENCE [LARGE SCALE GENOMIC DNA]</scope>
    <source>
        <strain evidence="1 2">RP8</strain>
    </source>
</reference>
<dbReference type="RefSeq" id="WP_248475141.1">
    <property type="nucleotide sequence ID" value="NZ_JALPRF010000001.1"/>
</dbReference>
<dbReference type="PROSITE" id="PS51257">
    <property type="entry name" value="PROKAR_LIPOPROTEIN"/>
    <property type="match status" value="1"/>
</dbReference>
<dbReference type="EMBL" id="JALPRF010000001">
    <property type="protein sequence ID" value="MCK8490265.1"/>
    <property type="molecule type" value="Genomic_DNA"/>
</dbReference>
<keyword evidence="2" id="KW-1185">Reference proteome</keyword>
<name>A0ABT0HF75_9BACT</name>
<evidence type="ECO:0000313" key="2">
    <source>
        <dbReference type="Proteomes" id="UP001202180"/>
    </source>
</evidence>
<gene>
    <name evidence="1" type="ORF">M0L20_00295</name>
</gene>